<proteinExistence type="predicted"/>
<dbReference type="AlphaFoldDB" id="A0A8D8GQG0"/>
<keyword evidence="1" id="KW-0812">Transmembrane</keyword>
<dbReference type="EMBL" id="HBUE01173041">
    <property type="protein sequence ID" value="CAG6516236.1"/>
    <property type="molecule type" value="Transcribed_RNA"/>
</dbReference>
<protein>
    <submittedName>
        <fullName evidence="2">(northern house mosquito) hypothetical protein</fullName>
    </submittedName>
</protein>
<feature type="transmembrane region" description="Helical" evidence="1">
    <location>
        <begin position="44"/>
        <end position="67"/>
    </location>
</feature>
<evidence type="ECO:0000313" key="2">
    <source>
        <dbReference type="EMBL" id="CAG6516236.1"/>
    </source>
</evidence>
<reference evidence="2" key="1">
    <citation type="submission" date="2021-05" db="EMBL/GenBank/DDBJ databases">
        <authorList>
            <person name="Alioto T."/>
            <person name="Alioto T."/>
            <person name="Gomez Garrido J."/>
        </authorList>
    </citation>
    <scope>NUCLEOTIDE SEQUENCE</scope>
</reference>
<organism evidence="2">
    <name type="scientific">Culex pipiens</name>
    <name type="common">House mosquito</name>
    <dbReference type="NCBI Taxonomy" id="7175"/>
    <lineage>
        <taxon>Eukaryota</taxon>
        <taxon>Metazoa</taxon>
        <taxon>Ecdysozoa</taxon>
        <taxon>Arthropoda</taxon>
        <taxon>Hexapoda</taxon>
        <taxon>Insecta</taxon>
        <taxon>Pterygota</taxon>
        <taxon>Neoptera</taxon>
        <taxon>Endopterygota</taxon>
        <taxon>Diptera</taxon>
        <taxon>Nematocera</taxon>
        <taxon>Culicoidea</taxon>
        <taxon>Culicidae</taxon>
        <taxon>Culicinae</taxon>
        <taxon>Culicini</taxon>
        <taxon>Culex</taxon>
        <taxon>Culex</taxon>
    </lineage>
</organism>
<name>A0A8D8GQG0_CULPI</name>
<keyword evidence="1" id="KW-0472">Membrane</keyword>
<evidence type="ECO:0000256" key="1">
    <source>
        <dbReference type="SAM" id="Phobius"/>
    </source>
</evidence>
<dbReference type="EMBL" id="HBUE01278504">
    <property type="protein sequence ID" value="CAG6567735.1"/>
    <property type="molecule type" value="Transcribed_RNA"/>
</dbReference>
<sequence>MDQMGTVGTVAVVVVALLALSRGHNRSSRHHLLLLLHLCLCYRILVRLSAGLFVGLIWCLRLVLVLFRNGRLPGSFRVFIAVSALRRFRIVEVVVAHILRHRHHRSHSKVVG</sequence>
<keyword evidence="1" id="KW-1133">Transmembrane helix</keyword>
<accession>A0A8D8GQG0</accession>
<feature type="transmembrane region" description="Helical" evidence="1">
    <location>
        <begin position="6"/>
        <end position="23"/>
    </location>
</feature>